<dbReference type="InterPro" id="IPR001029">
    <property type="entry name" value="Flagellin_N"/>
</dbReference>
<sequence length="518" mass="58363">MRVTNNMMLRNTTSNINNNKYSVNSLNNQMSSQKKISRPSEDPVVAIRALRLRSNLSEINQYYEKNIPDADAWLNVTETALKNMKTILSDIRTQCTYGASDQLKAEDRKTILTQLESLRKQIYSEGNSDCAGRTVFTGYRTNCKLTFMEDESNTEYNIQQKFSYEDIGEHRYYDGQVELKTAEEMSQKVTTSDTKQYTYDRIRLAYGNIGSLKDKDGNEIAVGKTGTLSYHYTDNTGAAKTGDLNVTVYETEDDWKKAVKAGNMPKDGAAFIKSTGELVLGNEASETLKQNKASIELNYDKKGFNSGEVRPEYYFNCTDITDAKNKITYEKYDAKGNEIYQDIDYIIAVNQTLTVNTNASDVFNADIGRDVDEMINAVKAAIDANDKVDKIKDMMNQAAYSGVSAQENLQTWLEAAQKEADYANDNLQKLYDSYIGNFDEYLSDVNLANTTVGSKGDRLELTETRMSNQQLTVKTLKSNNEDRELSDIIIDYTAAYTAYQASLQAAGMLNQTTLLNYI</sequence>
<protein>
    <submittedName>
        <fullName evidence="2">Flagellar hook-associated protein 3</fullName>
    </submittedName>
</protein>
<evidence type="ECO:0000313" key="3">
    <source>
        <dbReference type="Proteomes" id="UP000049828"/>
    </source>
</evidence>
<keyword evidence="2" id="KW-0969">Cilium</keyword>
<evidence type="ECO:0000313" key="2">
    <source>
        <dbReference type="EMBL" id="CRL38581.1"/>
    </source>
</evidence>
<dbReference type="NCBIfam" id="TIGR02550">
    <property type="entry name" value="flagell_flgL"/>
    <property type="match status" value="1"/>
</dbReference>
<dbReference type="EMBL" id="CVRS01000072">
    <property type="protein sequence ID" value="CRL38581.1"/>
    <property type="molecule type" value="Genomic_DNA"/>
</dbReference>
<keyword evidence="2" id="KW-0966">Cell projection</keyword>
<dbReference type="SUPFAM" id="SSF64518">
    <property type="entry name" value="Phase 1 flagellin"/>
    <property type="match status" value="1"/>
</dbReference>
<dbReference type="OrthoDB" id="9758307at2"/>
<keyword evidence="2" id="KW-0282">Flagellum</keyword>
<reference evidence="3" key="1">
    <citation type="submission" date="2015-05" db="EMBL/GenBank/DDBJ databases">
        <authorList>
            <consortium name="Pathogen Informatics"/>
        </authorList>
    </citation>
    <scope>NUCLEOTIDE SEQUENCE [LARGE SCALE GENOMIC DNA]</scope>
    <source>
        <strain evidence="3">L1-83</strain>
    </source>
</reference>
<evidence type="ECO:0000259" key="1">
    <source>
        <dbReference type="Pfam" id="PF00669"/>
    </source>
</evidence>
<proteinExistence type="predicted"/>
<accession>A0A0M6WMV3</accession>
<dbReference type="RefSeq" id="WP_055039734.1">
    <property type="nucleotide sequence ID" value="NZ_CVRS01000072.1"/>
</dbReference>
<dbReference type="GO" id="GO:0005198">
    <property type="term" value="F:structural molecule activity"/>
    <property type="evidence" value="ECO:0007669"/>
    <property type="project" value="InterPro"/>
</dbReference>
<organism evidence="2 3">
    <name type="scientific">Roseburia inulinivorans</name>
    <dbReference type="NCBI Taxonomy" id="360807"/>
    <lineage>
        <taxon>Bacteria</taxon>
        <taxon>Bacillati</taxon>
        <taxon>Bacillota</taxon>
        <taxon>Clostridia</taxon>
        <taxon>Lachnospirales</taxon>
        <taxon>Lachnospiraceae</taxon>
        <taxon>Roseburia</taxon>
    </lineage>
</organism>
<dbReference type="InterPro" id="IPR013384">
    <property type="entry name" value="Flagell_FlgL"/>
</dbReference>
<dbReference type="STRING" id="360807.ERS852392_01357"/>
<dbReference type="Proteomes" id="UP000049828">
    <property type="component" value="Unassembled WGS sequence"/>
</dbReference>
<dbReference type="PANTHER" id="PTHR42792">
    <property type="entry name" value="FLAGELLIN"/>
    <property type="match status" value="1"/>
</dbReference>
<keyword evidence="3" id="KW-1185">Reference proteome</keyword>
<dbReference type="Gene3D" id="1.20.1330.10">
    <property type="entry name" value="f41 fragment of flagellin, N-terminal domain"/>
    <property type="match status" value="2"/>
</dbReference>
<dbReference type="GO" id="GO:0009424">
    <property type="term" value="C:bacterial-type flagellum hook"/>
    <property type="evidence" value="ECO:0007669"/>
    <property type="project" value="InterPro"/>
</dbReference>
<name>A0A0M6WMV3_9FIRM</name>
<dbReference type="GO" id="GO:0071973">
    <property type="term" value="P:bacterial-type flagellum-dependent cell motility"/>
    <property type="evidence" value="ECO:0007669"/>
    <property type="project" value="InterPro"/>
</dbReference>
<gene>
    <name evidence="2" type="ORF">RIL183_22841</name>
</gene>
<dbReference type="Pfam" id="PF00669">
    <property type="entry name" value="Flagellin_N"/>
    <property type="match status" value="1"/>
</dbReference>
<dbReference type="AlphaFoldDB" id="A0A0M6WMV3"/>
<dbReference type="InterPro" id="IPR001492">
    <property type="entry name" value="Flagellin"/>
</dbReference>
<dbReference type="PANTHER" id="PTHR42792:SF1">
    <property type="entry name" value="FLAGELLAR HOOK-ASSOCIATED PROTEIN 3"/>
    <property type="match status" value="1"/>
</dbReference>
<feature type="domain" description="Flagellin N-terminal" evidence="1">
    <location>
        <begin position="4"/>
        <end position="123"/>
    </location>
</feature>